<dbReference type="Pfam" id="PF08811">
    <property type="entry name" value="DUF1800"/>
    <property type="match status" value="1"/>
</dbReference>
<name>A0A5C6Z4Q0_9FLAO</name>
<dbReference type="OrthoDB" id="9772295at2"/>
<dbReference type="AlphaFoldDB" id="A0A5C6Z4Q0"/>
<feature type="region of interest" description="Disordered" evidence="1">
    <location>
        <begin position="1"/>
        <end position="23"/>
    </location>
</feature>
<evidence type="ECO:0000313" key="2">
    <source>
        <dbReference type="EMBL" id="TXD74828.1"/>
    </source>
</evidence>
<reference evidence="2 3" key="1">
    <citation type="submission" date="2019-08" db="EMBL/GenBank/DDBJ databases">
        <title>Genome of Aequorivita antarctica SW49 (type strain).</title>
        <authorList>
            <person name="Bowman J.P."/>
        </authorList>
    </citation>
    <scope>NUCLEOTIDE SEQUENCE [LARGE SCALE GENOMIC DNA]</scope>
    <source>
        <strain evidence="2 3">SW49</strain>
    </source>
</reference>
<dbReference type="Proteomes" id="UP000321497">
    <property type="component" value="Unassembled WGS sequence"/>
</dbReference>
<accession>A0A5C6Z4Q0</accession>
<dbReference type="RefSeq" id="WP_111842946.1">
    <property type="nucleotide sequence ID" value="NZ_UEGI01000001.1"/>
</dbReference>
<sequence length="488" mass="56736">METIATPTCNSSTLAPFEPSSQNPWDTRKINHVYRRLGFGASQDDVDAALSLNPGQFINSLVDTAQNMPPTPTPYWGYYSNNDFPDYETQNFAFFEQWRLQTTKDLLEENLRGRLAFFWMNHFVTRFGVYFHSPYAFQYYHMMQVHALGNFKELTRAVGINPAMLIFLNGYENTNYSPNENYARELYELFTLGEGNGYTQNDITETARALTGYNEWDDENGAIYFDPQSFDDGIKTIFGQTGNWGYDDVVDILFQEKGSEIAYYICEKLYKFFVSPATDNIGQTIIQELAQTLINNNFEMVPMLKKLFKSQHFFDEYAVAVVIKSPFDVVLNFMKETDFYYNNTILNALIYYMGLVGQEIYDPVDVAGWQRDESWINASTLTGRWALIDEYIDYLDQNGYDSIFVDLAKALTNNSKDPYFITKTLVDHFMCKELYTLSDYDIATVIFKWEVPQNYYDQGIWDLDFNSAPYQVSILLKHIARMPEFQLK</sequence>
<proteinExistence type="predicted"/>
<dbReference type="EMBL" id="VORT01000001">
    <property type="protein sequence ID" value="TXD74828.1"/>
    <property type="molecule type" value="Genomic_DNA"/>
</dbReference>
<evidence type="ECO:0000256" key="1">
    <source>
        <dbReference type="SAM" id="MobiDB-lite"/>
    </source>
</evidence>
<gene>
    <name evidence="2" type="ORF">ESU54_01140</name>
</gene>
<evidence type="ECO:0000313" key="3">
    <source>
        <dbReference type="Proteomes" id="UP000321497"/>
    </source>
</evidence>
<protein>
    <submittedName>
        <fullName evidence="2">DUF1800 domain-containing protein</fullName>
    </submittedName>
</protein>
<dbReference type="InterPro" id="IPR014917">
    <property type="entry name" value="DUF1800"/>
</dbReference>
<organism evidence="2 3">
    <name type="scientific">Aequorivita antarctica</name>
    <dbReference type="NCBI Taxonomy" id="153266"/>
    <lineage>
        <taxon>Bacteria</taxon>
        <taxon>Pseudomonadati</taxon>
        <taxon>Bacteroidota</taxon>
        <taxon>Flavobacteriia</taxon>
        <taxon>Flavobacteriales</taxon>
        <taxon>Flavobacteriaceae</taxon>
        <taxon>Aequorivita</taxon>
    </lineage>
</organism>
<comment type="caution">
    <text evidence="2">The sequence shown here is derived from an EMBL/GenBank/DDBJ whole genome shotgun (WGS) entry which is preliminary data.</text>
</comment>
<keyword evidence="3" id="KW-1185">Reference proteome</keyword>